<evidence type="ECO:0000259" key="3">
    <source>
        <dbReference type="Pfam" id="PF13505"/>
    </source>
</evidence>
<sequence>MKKTLLALMLVGVSASASADSWLYAGVQGGKSNLQSESSTAYGFHVGTGILPIIGLEAGYFNHGSIDVEARNTDGSADLSSFYAAAKPSIDFGPLHIYAKGGINTFNVEYSGGLRSLSDDSGVGLMYGVGAEYNILPGLTIGASYQSFGVELDGDGESVDSYTLNATFHFL</sequence>
<accession>E8M6L2</accession>
<name>E8M6L2_PHOS4</name>
<dbReference type="GeneID" id="95569235"/>
<dbReference type="InterPro" id="IPR027385">
    <property type="entry name" value="Beta-barrel_OMP"/>
</dbReference>
<dbReference type="InterPro" id="IPR011250">
    <property type="entry name" value="OMP/PagP_B-barrel"/>
</dbReference>
<dbReference type="Pfam" id="PF13505">
    <property type="entry name" value="OMP_b-brl"/>
    <property type="match status" value="1"/>
</dbReference>
<keyword evidence="1 2" id="KW-0732">Signal</keyword>
<organism evidence="4 5">
    <name type="scientific">Vibrio sinaloensis DSM 21326</name>
    <dbReference type="NCBI Taxonomy" id="945550"/>
    <lineage>
        <taxon>Bacteria</taxon>
        <taxon>Pseudomonadati</taxon>
        <taxon>Pseudomonadota</taxon>
        <taxon>Gammaproteobacteria</taxon>
        <taxon>Vibrionales</taxon>
        <taxon>Vibrionaceae</taxon>
        <taxon>Vibrio</taxon>
        <taxon>Vibrio oreintalis group</taxon>
    </lineage>
</organism>
<evidence type="ECO:0000313" key="4">
    <source>
        <dbReference type="EMBL" id="EGA70330.1"/>
    </source>
</evidence>
<evidence type="ECO:0000313" key="5">
    <source>
        <dbReference type="Proteomes" id="UP000006228"/>
    </source>
</evidence>
<evidence type="ECO:0000256" key="2">
    <source>
        <dbReference type="SAM" id="SignalP"/>
    </source>
</evidence>
<dbReference type="AlphaFoldDB" id="E8M6L2"/>
<feature type="domain" description="Outer membrane protein beta-barrel" evidence="3">
    <location>
        <begin position="5"/>
        <end position="170"/>
    </location>
</feature>
<protein>
    <recommendedName>
        <fullName evidence="3">Outer membrane protein beta-barrel domain-containing protein</fullName>
    </recommendedName>
</protein>
<feature type="chain" id="PRO_5003227793" description="Outer membrane protein beta-barrel domain-containing protein" evidence="2">
    <location>
        <begin position="20"/>
        <end position="171"/>
    </location>
</feature>
<dbReference type="eggNOG" id="COG3637">
    <property type="taxonomic scope" value="Bacteria"/>
</dbReference>
<gene>
    <name evidence="4" type="ORF">VISI1226_22210</name>
</gene>
<feature type="signal peptide" evidence="2">
    <location>
        <begin position="1"/>
        <end position="19"/>
    </location>
</feature>
<dbReference type="RefSeq" id="WP_008076740.1">
    <property type="nucleotide sequence ID" value="NZ_AEVT01000059.1"/>
</dbReference>
<reference evidence="4 5" key="1">
    <citation type="journal article" date="2012" name="Int. J. Syst. Evol. Microbiol.">
        <title>Vibrio caribbeanicus sp. nov., isolated from the marine sponge Scleritoderma cyanea.</title>
        <authorList>
            <person name="Hoffmann M."/>
            <person name="Monday S.R."/>
            <person name="Allard M.W."/>
            <person name="Strain E.A."/>
            <person name="Whittaker P."/>
            <person name="Naum M."/>
            <person name="McCarthy P.J."/>
            <person name="Lopez J.V."/>
            <person name="Fischer M."/>
            <person name="Brown E.W."/>
        </authorList>
    </citation>
    <scope>NUCLEOTIDE SEQUENCE [LARGE SCALE GENOMIC DNA]</scope>
    <source>
        <strain evidence="5">DSMZ 21326</strain>
    </source>
</reference>
<dbReference type="SUPFAM" id="SSF56925">
    <property type="entry name" value="OMPA-like"/>
    <property type="match status" value="1"/>
</dbReference>
<dbReference type="OrthoDB" id="5622477at2"/>
<dbReference type="EMBL" id="AEVT01000059">
    <property type="protein sequence ID" value="EGA70330.1"/>
    <property type="molecule type" value="Genomic_DNA"/>
</dbReference>
<dbReference type="Proteomes" id="UP000006228">
    <property type="component" value="Unassembled WGS sequence"/>
</dbReference>
<dbReference type="Gene3D" id="2.40.160.20">
    <property type="match status" value="1"/>
</dbReference>
<comment type="caution">
    <text evidence="4">The sequence shown here is derived from an EMBL/GenBank/DDBJ whole genome shotgun (WGS) entry which is preliminary data.</text>
</comment>
<evidence type="ECO:0000256" key="1">
    <source>
        <dbReference type="ARBA" id="ARBA00022729"/>
    </source>
</evidence>
<proteinExistence type="predicted"/>